<dbReference type="KEGG" id="ccp:CHC_T00006144001"/>
<gene>
    <name evidence="1" type="ORF">CHC_T00006144001</name>
</gene>
<sequence length="32" mass="3440">MSHISSSVGIPILDVDDRPQHAFMQGRLGSTS</sequence>
<reference evidence="2" key="1">
    <citation type="journal article" date="2013" name="Proc. Natl. Acad. Sci. U.S.A.">
        <title>Genome structure and metabolic features in the red seaweed Chondrus crispus shed light on evolution of the Archaeplastida.</title>
        <authorList>
            <person name="Collen J."/>
            <person name="Porcel B."/>
            <person name="Carre W."/>
            <person name="Ball S.G."/>
            <person name="Chaparro C."/>
            <person name="Tonon T."/>
            <person name="Barbeyron T."/>
            <person name="Michel G."/>
            <person name="Noel B."/>
            <person name="Valentin K."/>
            <person name="Elias M."/>
            <person name="Artiguenave F."/>
            <person name="Arun A."/>
            <person name="Aury J.M."/>
            <person name="Barbosa-Neto J.F."/>
            <person name="Bothwell J.H."/>
            <person name="Bouget F.Y."/>
            <person name="Brillet L."/>
            <person name="Cabello-Hurtado F."/>
            <person name="Capella-Gutierrez S."/>
            <person name="Charrier B."/>
            <person name="Cladiere L."/>
            <person name="Cock J.M."/>
            <person name="Coelho S.M."/>
            <person name="Colleoni C."/>
            <person name="Czjzek M."/>
            <person name="Da Silva C."/>
            <person name="Delage L."/>
            <person name="Denoeud F."/>
            <person name="Deschamps P."/>
            <person name="Dittami S.M."/>
            <person name="Gabaldon T."/>
            <person name="Gachon C.M."/>
            <person name="Groisillier A."/>
            <person name="Herve C."/>
            <person name="Jabbari K."/>
            <person name="Katinka M."/>
            <person name="Kloareg B."/>
            <person name="Kowalczyk N."/>
            <person name="Labadie K."/>
            <person name="Leblanc C."/>
            <person name="Lopez P.J."/>
            <person name="McLachlan D.H."/>
            <person name="Meslet-Cladiere L."/>
            <person name="Moustafa A."/>
            <person name="Nehr Z."/>
            <person name="Nyvall Collen P."/>
            <person name="Panaud O."/>
            <person name="Partensky F."/>
            <person name="Poulain J."/>
            <person name="Rensing S.A."/>
            <person name="Rousvoal S."/>
            <person name="Samson G."/>
            <person name="Symeonidi A."/>
            <person name="Weissenbach J."/>
            <person name="Zambounis A."/>
            <person name="Wincker P."/>
            <person name="Boyen C."/>
        </authorList>
    </citation>
    <scope>NUCLEOTIDE SEQUENCE [LARGE SCALE GENOMIC DNA]</scope>
    <source>
        <strain evidence="2">cv. Stackhouse</strain>
    </source>
</reference>
<organism evidence="1 2">
    <name type="scientific">Chondrus crispus</name>
    <name type="common">Carrageen Irish moss</name>
    <name type="synonym">Polymorpha crispa</name>
    <dbReference type="NCBI Taxonomy" id="2769"/>
    <lineage>
        <taxon>Eukaryota</taxon>
        <taxon>Rhodophyta</taxon>
        <taxon>Florideophyceae</taxon>
        <taxon>Rhodymeniophycidae</taxon>
        <taxon>Gigartinales</taxon>
        <taxon>Gigartinaceae</taxon>
        <taxon>Chondrus</taxon>
    </lineage>
</organism>
<proteinExistence type="predicted"/>
<accession>R7QK01</accession>
<dbReference type="EMBL" id="HG001932">
    <property type="protein sequence ID" value="CDF38409.1"/>
    <property type="molecule type" value="Genomic_DNA"/>
</dbReference>
<name>R7QK01_CHOCR</name>
<evidence type="ECO:0000313" key="1">
    <source>
        <dbReference type="EMBL" id="CDF38409.1"/>
    </source>
</evidence>
<dbReference type="GeneID" id="17326018"/>
<protein>
    <submittedName>
        <fullName evidence="1">Uncharacterized protein</fullName>
    </submittedName>
</protein>
<dbReference type="Proteomes" id="UP000012073">
    <property type="component" value="Unassembled WGS sequence"/>
</dbReference>
<evidence type="ECO:0000313" key="2">
    <source>
        <dbReference type="Proteomes" id="UP000012073"/>
    </source>
</evidence>
<keyword evidence="2" id="KW-1185">Reference proteome</keyword>
<dbReference type="Gramene" id="CDF38409">
    <property type="protein sequence ID" value="CDF38409"/>
    <property type="gene ID" value="CHC_T00006144001"/>
</dbReference>
<dbReference type="RefSeq" id="XP_005718302.1">
    <property type="nucleotide sequence ID" value="XM_005718245.1"/>
</dbReference>
<dbReference type="AlphaFoldDB" id="R7QK01"/>